<evidence type="ECO:0000259" key="6">
    <source>
        <dbReference type="PROSITE" id="PS51935"/>
    </source>
</evidence>
<dbReference type="PROSITE" id="PS51935">
    <property type="entry name" value="NLPC_P60"/>
    <property type="match status" value="1"/>
</dbReference>
<accession>A0A953HK89</accession>
<dbReference type="Proteomes" id="UP000753961">
    <property type="component" value="Unassembled WGS sequence"/>
</dbReference>
<dbReference type="InterPro" id="IPR003646">
    <property type="entry name" value="SH3-like_bac-type"/>
</dbReference>
<gene>
    <name evidence="7" type="ORF">KUV50_03730</name>
</gene>
<evidence type="ECO:0000256" key="4">
    <source>
        <dbReference type="ARBA" id="ARBA00022807"/>
    </source>
</evidence>
<dbReference type="InterPro" id="IPR041382">
    <property type="entry name" value="SH3_16"/>
</dbReference>
<dbReference type="PANTHER" id="PTHR47053">
    <property type="entry name" value="MUREIN DD-ENDOPEPTIDASE MEPH-RELATED"/>
    <property type="match status" value="1"/>
</dbReference>
<organism evidence="7 8">
    <name type="scientific">Membranihabitans marinus</name>
    <dbReference type="NCBI Taxonomy" id="1227546"/>
    <lineage>
        <taxon>Bacteria</taxon>
        <taxon>Pseudomonadati</taxon>
        <taxon>Bacteroidota</taxon>
        <taxon>Saprospiria</taxon>
        <taxon>Saprospirales</taxon>
        <taxon>Saprospiraceae</taxon>
        <taxon>Membranihabitans</taxon>
    </lineage>
</organism>
<evidence type="ECO:0000313" key="8">
    <source>
        <dbReference type="Proteomes" id="UP000753961"/>
    </source>
</evidence>
<sequence length="400" mass="45005">MNFRIGSKSILIIPLVIIVGLFHSCRSADENTALIKNLEGAMDSIKTAFVPDRRVQIFDFNIPADGTRITGRSSNQEAYERVHLLSKKYPELDLDSFEFVQPIDQALINVSVGNMRSNPKHSAELATQILMGQEVTVWDKKGSWYYIQSPDNYLAWIDAGALVFPGKSELETYHQAEKTMYRNDFGFCYEEANTESPVVSDLVAGNVLRVTGRQTPFVKVKLPDGREGYVPDDELRLLKDIAQASLPDWPQIKKTAYQFMGRPYLWGGTSGRGVDCSGFTKMVYYLNGMQLPRDASQQVHSGIDVPLDDDLSQLQPGDFLFFGERRENGKGDRITHVGIYLGDGKMIHSSERVQVQSLRPGDPDYVAHRRNTLLSARRLILDDSLAQGVELLKNKPEYGF</sequence>
<feature type="domain" description="NlpC/P60" evidence="6">
    <location>
        <begin position="246"/>
        <end position="380"/>
    </location>
</feature>
<keyword evidence="3" id="KW-0378">Hydrolase</keyword>
<evidence type="ECO:0000256" key="2">
    <source>
        <dbReference type="ARBA" id="ARBA00022670"/>
    </source>
</evidence>
<dbReference type="SUPFAM" id="SSF54001">
    <property type="entry name" value="Cysteine proteinases"/>
    <property type="match status" value="1"/>
</dbReference>
<evidence type="ECO:0000256" key="1">
    <source>
        <dbReference type="ARBA" id="ARBA00007074"/>
    </source>
</evidence>
<evidence type="ECO:0000256" key="3">
    <source>
        <dbReference type="ARBA" id="ARBA00022801"/>
    </source>
</evidence>
<dbReference type="InterPro" id="IPR000064">
    <property type="entry name" value="NLP_P60_dom"/>
</dbReference>
<dbReference type="PROSITE" id="PS51781">
    <property type="entry name" value="SH3B"/>
    <property type="match status" value="1"/>
</dbReference>
<dbReference type="Gene3D" id="2.30.30.40">
    <property type="entry name" value="SH3 Domains"/>
    <property type="match status" value="2"/>
</dbReference>
<dbReference type="SMART" id="SM00287">
    <property type="entry name" value="SH3b"/>
    <property type="match status" value="2"/>
</dbReference>
<name>A0A953HK89_9BACT</name>
<comment type="caution">
    <text evidence="7">The sequence shown here is derived from an EMBL/GenBank/DDBJ whole genome shotgun (WGS) entry which is preliminary data.</text>
</comment>
<dbReference type="RefSeq" id="WP_222578753.1">
    <property type="nucleotide sequence ID" value="NZ_JAHVHU010000004.1"/>
</dbReference>
<dbReference type="EMBL" id="JAHVHU010000004">
    <property type="protein sequence ID" value="MBY5957232.1"/>
    <property type="molecule type" value="Genomic_DNA"/>
</dbReference>
<dbReference type="GO" id="GO:0008234">
    <property type="term" value="F:cysteine-type peptidase activity"/>
    <property type="evidence" value="ECO:0007669"/>
    <property type="project" value="UniProtKB-KW"/>
</dbReference>
<dbReference type="PANTHER" id="PTHR47053:SF1">
    <property type="entry name" value="MUREIN DD-ENDOPEPTIDASE MEPH-RELATED"/>
    <property type="match status" value="1"/>
</dbReference>
<keyword evidence="4" id="KW-0788">Thiol protease</keyword>
<dbReference type="AlphaFoldDB" id="A0A953HK89"/>
<evidence type="ECO:0000259" key="5">
    <source>
        <dbReference type="PROSITE" id="PS51781"/>
    </source>
</evidence>
<protein>
    <submittedName>
        <fullName evidence="7">C40 family peptidase</fullName>
    </submittedName>
</protein>
<dbReference type="Pfam" id="PF18348">
    <property type="entry name" value="SH3_16"/>
    <property type="match status" value="1"/>
</dbReference>
<dbReference type="Pfam" id="PF00877">
    <property type="entry name" value="NLPC_P60"/>
    <property type="match status" value="1"/>
</dbReference>
<evidence type="ECO:0000313" key="7">
    <source>
        <dbReference type="EMBL" id="MBY5957232.1"/>
    </source>
</evidence>
<proteinExistence type="inferred from homology"/>
<dbReference type="GO" id="GO:0006508">
    <property type="term" value="P:proteolysis"/>
    <property type="evidence" value="ECO:0007669"/>
    <property type="project" value="UniProtKB-KW"/>
</dbReference>
<dbReference type="InterPro" id="IPR051202">
    <property type="entry name" value="Peptidase_C40"/>
</dbReference>
<keyword evidence="2" id="KW-0645">Protease</keyword>
<keyword evidence="8" id="KW-1185">Reference proteome</keyword>
<dbReference type="Pfam" id="PF08239">
    <property type="entry name" value="SH3_3"/>
    <property type="match status" value="1"/>
</dbReference>
<dbReference type="InterPro" id="IPR038765">
    <property type="entry name" value="Papain-like_cys_pep_sf"/>
</dbReference>
<comment type="similarity">
    <text evidence="1">Belongs to the peptidase C40 family.</text>
</comment>
<reference evidence="7" key="1">
    <citation type="submission" date="2021-06" db="EMBL/GenBank/DDBJ databases">
        <title>44 bacteria genomes isolated from Dapeng, Shenzhen.</title>
        <authorList>
            <person name="Zheng W."/>
            <person name="Yu S."/>
            <person name="Huang Y."/>
        </authorList>
    </citation>
    <scope>NUCLEOTIDE SEQUENCE</scope>
    <source>
        <strain evidence="7">DP5N28-2</strain>
    </source>
</reference>
<dbReference type="Gene3D" id="3.90.1720.10">
    <property type="entry name" value="endopeptidase domain like (from Nostoc punctiforme)"/>
    <property type="match status" value="1"/>
</dbReference>
<feature type="domain" description="SH3b" evidence="5">
    <location>
        <begin position="103"/>
        <end position="166"/>
    </location>
</feature>